<proteinExistence type="predicted"/>
<name>A0A7X0HIR7_9ACTN</name>
<dbReference type="Gene3D" id="2.60.40.4070">
    <property type="match status" value="1"/>
</dbReference>
<evidence type="ECO:0008006" key="5">
    <source>
        <dbReference type="Google" id="ProtNLM"/>
    </source>
</evidence>
<dbReference type="Proteomes" id="UP000540423">
    <property type="component" value="Unassembled WGS sequence"/>
</dbReference>
<dbReference type="RefSeq" id="WP_185032201.1">
    <property type="nucleotide sequence ID" value="NZ_BNBN01000003.1"/>
</dbReference>
<dbReference type="PANTHER" id="PTHR44103:SF1">
    <property type="entry name" value="PROPROTEIN CONVERTASE P"/>
    <property type="match status" value="1"/>
</dbReference>
<organism evidence="3 4">
    <name type="scientific">Streptomyces candidus</name>
    <dbReference type="NCBI Taxonomy" id="67283"/>
    <lineage>
        <taxon>Bacteria</taxon>
        <taxon>Bacillati</taxon>
        <taxon>Actinomycetota</taxon>
        <taxon>Actinomycetes</taxon>
        <taxon>Kitasatosporales</taxon>
        <taxon>Streptomycetaceae</taxon>
        <taxon>Streptomyces</taxon>
    </lineage>
</organism>
<keyword evidence="1" id="KW-0732">Signal</keyword>
<dbReference type="EMBL" id="JACHEM010000009">
    <property type="protein sequence ID" value="MBB6437122.1"/>
    <property type="molecule type" value="Genomic_DNA"/>
</dbReference>
<feature type="region of interest" description="Disordered" evidence="2">
    <location>
        <begin position="106"/>
        <end position="126"/>
    </location>
</feature>
<dbReference type="Gene3D" id="2.130.10.130">
    <property type="entry name" value="Integrin alpha, N-terminal"/>
    <property type="match status" value="1"/>
</dbReference>
<dbReference type="InterPro" id="IPR028994">
    <property type="entry name" value="Integrin_alpha_N"/>
</dbReference>
<dbReference type="Pfam" id="PF13517">
    <property type="entry name" value="FG-GAP_3"/>
    <property type="match status" value="1"/>
</dbReference>
<dbReference type="SUPFAM" id="SSF69318">
    <property type="entry name" value="Integrin alpha N-terminal domain"/>
    <property type="match status" value="1"/>
</dbReference>
<comment type="caution">
    <text evidence="3">The sequence shown here is derived from an EMBL/GenBank/DDBJ whole genome shotgun (WGS) entry which is preliminary data.</text>
</comment>
<dbReference type="PANTHER" id="PTHR44103">
    <property type="entry name" value="PROPROTEIN CONVERTASE P"/>
    <property type="match status" value="1"/>
</dbReference>
<evidence type="ECO:0000313" key="4">
    <source>
        <dbReference type="Proteomes" id="UP000540423"/>
    </source>
</evidence>
<dbReference type="InterPro" id="IPR013517">
    <property type="entry name" value="FG-GAP"/>
</dbReference>
<accession>A0A7X0HIR7</accession>
<dbReference type="AlphaFoldDB" id="A0A7X0HIR7"/>
<keyword evidence="4" id="KW-1185">Reference proteome</keyword>
<evidence type="ECO:0000256" key="1">
    <source>
        <dbReference type="ARBA" id="ARBA00022729"/>
    </source>
</evidence>
<protein>
    <recommendedName>
        <fullName evidence="5">VCBS repeat-containing protein</fullName>
    </recommendedName>
</protein>
<evidence type="ECO:0000256" key="2">
    <source>
        <dbReference type="SAM" id="MobiDB-lite"/>
    </source>
</evidence>
<sequence length="681" mass="71239">MAMAPDGSALAVGGTSAGDWAVRRITATADGAPTVTPVKALPPVPARIDQPVLGGGRLGYATTADANALPGLYEHDLAVTGAPTPGLRTLRHRLVEDAPQLTALGDGRTAYRSGQGVSSPNGDGGVRWTHTPSPLTSLVSASGRYAVVNAEDGKQYVTDFEDFNGSSEVLTRPRQTAAALWGSTLWKPAAATGSIDSYDLKTGRTTPAVNTGSGCVPSALQAVGRWLYWECATTKAGVFDLTAKKNIAAPLGGKLGDGFVVTRTADGRLRLTDLLQDGATADFSAPGVTVGNWAVDAYGGPVAYTDPEQRIHLKPTGIARQATTVVESEVDGTARASGNTPWNARFLLSRPVTRWTVAFTDNRGRTVATRTGTAREGAQIAPSWDGKDAKGDIVNGGRHTWTLSTDAGDGTGVRKTASGTLYLYGAKTPHRDYDGDGYGDVMTFTTGGTLHTHQLGTNGSDSRTQSGGWPTASTFVPYGDLTGDRCNDVLVRDATGALDRYDGSCAGAVKPAGPRTRIGTGYWQYNALTSPGDLTGDGRPDLIARHHTTSDVFLFAAKADGRLAAPVKIRSNWKAYTHLVGAGDLNGDGHGDLLARSAAGELFRYDGTAAGQFKERVLLFTKWGIGYKEIAGVGDVSGDGRPDLIVRDTAGGVFRNEGDGKGGFGARRALTTGWQGYKSLF</sequence>
<reference evidence="3 4" key="1">
    <citation type="submission" date="2020-08" db="EMBL/GenBank/DDBJ databases">
        <title>Genomic Encyclopedia of Type Strains, Phase IV (KMG-IV): sequencing the most valuable type-strain genomes for metagenomic binning, comparative biology and taxonomic classification.</title>
        <authorList>
            <person name="Goeker M."/>
        </authorList>
    </citation>
    <scope>NUCLEOTIDE SEQUENCE [LARGE SCALE GENOMIC DNA]</scope>
    <source>
        <strain evidence="3 4">DSM 40141</strain>
    </source>
</reference>
<evidence type="ECO:0000313" key="3">
    <source>
        <dbReference type="EMBL" id="MBB6437122.1"/>
    </source>
</evidence>
<gene>
    <name evidence="3" type="ORF">HNQ79_003605</name>
</gene>